<protein>
    <submittedName>
        <fullName evidence="1">Uncharacterized protein</fullName>
    </submittedName>
</protein>
<dbReference type="AlphaFoldDB" id="A0A3P3FHH3"/>
<evidence type="ECO:0000313" key="1">
    <source>
        <dbReference type="EMBL" id="RRH98069.1"/>
    </source>
</evidence>
<gene>
    <name evidence="1" type="ORF">EH240_19935</name>
</gene>
<dbReference type="EMBL" id="RQXT01000025">
    <property type="protein sequence ID" value="RRH98069.1"/>
    <property type="molecule type" value="Genomic_DNA"/>
</dbReference>
<comment type="caution">
    <text evidence="1">The sequence shown here is derived from an EMBL/GenBank/DDBJ whole genome shotgun (WGS) entry which is preliminary data.</text>
</comment>
<organism evidence="1 2">
    <name type="scientific">Mesorhizobium tamadayense</name>
    <dbReference type="NCBI Taxonomy" id="425306"/>
    <lineage>
        <taxon>Bacteria</taxon>
        <taxon>Pseudomonadati</taxon>
        <taxon>Pseudomonadota</taxon>
        <taxon>Alphaproteobacteria</taxon>
        <taxon>Hyphomicrobiales</taxon>
        <taxon>Phyllobacteriaceae</taxon>
        <taxon>Mesorhizobium</taxon>
    </lineage>
</organism>
<dbReference type="OrthoDB" id="7858662at2"/>
<proteinExistence type="predicted"/>
<accession>A0A3P3FHH3</accession>
<name>A0A3P3FHH3_9HYPH</name>
<dbReference type="Proteomes" id="UP000273786">
    <property type="component" value="Unassembled WGS sequence"/>
</dbReference>
<dbReference type="RefSeq" id="WP_125001696.1">
    <property type="nucleotide sequence ID" value="NZ_RQXT01000025.1"/>
</dbReference>
<sequence length="104" mass="11822">MTLNIDDYDDYVDQDIRLIILRALAAEDNGAMHEGRLEIELKRFGYSKTREYIRNQLTFLEKTAGAVRNIVSGTVMVATIRKAGRAHLDRAQFLEGVKRPADPD</sequence>
<keyword evidence="2" id="KW-1185">Reference proteome</keyword>
<reference evidence="1 2" key="1">
    <citation type="submission" date="2018-11" db="EMBL/GenBank/DDBJ databases">
        <title>the genome of Mesorhizobium tamadayense DSM 28320.</title>
        <authorList>
            <person name="Gao J."/>
        </authorList>
    </citation>
    <scope>NUCLEOTIDE SEQUENCE [LARGE SCALE GENOMIC DNA]</scope>
    <source>
        <strain evidence="1 2">DSM 28320</strain>
    </source>
</reference>
<evidence type="ECO:0000313" key="2">
    <source>
        <dbReference type="Proteomes" id="UP000273786"/>
    </source>
</evidence>